<dbReference type="RefSeq" id="WP_301142564.1">
    <property type="nucleotide sequence ID" value="NZ_JAUHQA010000001.1"/>
</dbReference>
<dbReference type="InterPro" id="IPR050176">
    <property type="entry name" value="LTTR"/>
</dbReference>
<dbReference type="SUPFAM" id="SSF53850">
    <property type="entry name" value="Periplasmic binding protein-like II"/>
    <property type="match status" value="1"/>
</dbReference>
<protein>
    <submittedName>
        <fullName evidence="7">ArgP/LysG family DNA-binding transcriptional regulator</fullName>
    </submittedName>
</protein>
<dbReference type="GO" id="GO:0003677">
    <property type="term" value="F:DNA binding"/>
    <property type="evidence" value="ECO:0007669"/>
    <property type="project" value="UniProtKB-KW"/>
</dbReference>
<dbReference type="PANTHER" id="PTHR30579:SF2">
    <property type="entry name" value="HTH-TYPE TRANSCRIPTIONAL REGULATOR ARGP"/>
    <property type="match status" value="1"/>
</dbReference>
<dbReference type="InterPro" id="IPR017685">
    <property type="entry name" value="ArgP"/>
</dbReference>
<organism evidence="7 8">
    <name type="scientific">Demequina muriae</name>
    <dbReference type="NCBI Taxonomy" id="3051664"/>
    <lineage>
        <taxon>Bacteria</taxon>
        <taxon>Bacillati</taxon>
        <taxon>Actinomycetota</taxon>
        <taxon>Actinomycetes</taxon>
        <taxon>Micrococcales</taxon>
        <taxon>Demequinaceae</taxon>
        <taxon>Demequina</taxon>
    </lineage>
</organism>
<dbReference type="PRINTS" id="PR00039">
    <property type="entry name" value="HTHLYSR"/>
</dbReference>
<dbReference type="InterPro" id="IPR000847">
    <property type="entry name" value="LysR_HTH_N"/>
</dbReference>
<dbReference type="Gene3D" id="3.40.190.290">
    <property type="match status" value="1"/>
</dbReference>
<feature type="domain" description="HTH lysR-type" evidence="6">
    <location>
        <begin position="3"/>
        <end position="59"/>
    </location>
</feature>
<evidence type="ECO:0000256" key="4">
    <source>
        <dbReference type="ARBA" id="ARBA00023159"/>
    </source>
</evidence>
<proteinExistence type="inferred from homology"/>
<evidence type="ECO:0000313" key="8">
    <source>
        <dbReference type="Proteomes" id="UP001172708"/>
    </source>
</evidence>
<dbReference type="Proteomes" id="UP001172708">
    <property type="component" value="Unassembled WGS sequence"/>
</dbReference>
<evidence type="ECO:0000256" key="1">
    <source>
        <dbReference type="ARBA" id="ARBA00009437"/>
    </source>
</evidence>
<dbReference type="SUPFAM" id="SSF46785">
    <property type="entry name" value="Winged helix' DNA-binding domain"/>
    <property type="match status" value="1"/>
</dbReference>
<keyword evidence="5" id="KW-0804">Transcription</keyword>
<evidence type="ECO:0000313" key="7">
    <source>
        <dbReference type="EMBL" id="MDN4481056.1"/>
    </source>
</evidence>
<dbReference type="Pfam" id="PF03466">
    <property type="entry name" value="LysR_substrate"/>
    <property type="match status" value="1"/>
</dbReference>
<evidence type="ECO:0000256" key="2">
    <source>
        <dbReference type="ARBA" id="ARBA00023015"/>
    </source>
</evidence>
<dbReference type="Gene3D" id="1.10.10.10">
    <property type="entry name" value="Winged helix-like DNA-binding domain superfamily/Winged helix DNA-binding domain"/>
    <property type="match status" value="1"/>
</dbReference>
<dbReference type="PANTHER" id="PTHR30579">
    <property type="entry name" value="TRANSCRIPTIONAL REGULATOR"/>
    <property type="match status" value="1"/>
</dbReference>
<keyword evidence="2" id="KW-0805">Transcription regulation</keyword>
<evidence type="ECO:0000259" key="6">
    <source>
        <dbReference type="PROSITE" id="PS50931"/>
    </source>
</evidence>
<keyword evidence="3 7" id="KW-0238">DNA-binding</keyword>
<gene>
    <name evidence="7" type="ORF">QQX02_08995</name>
</gene>
<sequence length="291" mass="30675">MKVPPDLAATLAAAVSEGSLEGAARALHVSQPAVTQRIQALEKTVGQVLLVRSRPVRATAAGEAVIRYARQVEHLERDLGEALGVETQPRPSVAIAVNGDSLATWFLEPLAVLADELGVTFQLHREDEGRTADLLSDGTVAAAVTTRSAPVPGCTVTRLGDMRYGAFASQAFAAQWFPDGVSAPALSSAPVVDVDEDDALQTRFLRAHDVDPHQPPRHRIPGSSEMVRAIELGMGWAVLPPALGAQAAGLVELGGPIVTVPLHWQQWRVRSALLDRIAAEVAAAASTALGR</sequence>
<dbReference type="NCBIfam" id="TIGR03298">
    <property type="entry name" value="argP"/>
    <property type="match status" value="1"/>
</dbReference>
<keyword evidence="8" id="KW-1185">Reference proteome</keyword>
<dbReference type="InterPro" id="IPR036390">
    <property type="entry name" value="WH_DNA-bd_sf"/>
</dbReference>
<dbReference type="NCBIfam" id="NF002964">
    <property type="entry name" value="PRK03635.1"/>
    <property type="match status" value="1"/>
</dbReference>
<comment type="caution">
    <text evidence="7">The sequence shown here is derived from an EMBL/GenBank/DDBJ whole genome shotgun (WGS) entry which is preliminary data.</text>
</comment>
<evidence type="ECO:0000256" key="3">
    <source>
        <dbReference type="ARBA" id="ARBA00023125"/>
    </source>
</evidence>
<accession>A0ABT8GIF3</accession>
<keyword evidence="4" id="KW-0010">Activator</keyword>
<name>A0ABT8GIF3_9MICO</name>
<evidence type="ECO:0000256" key="5">
    <source>
        <dbReference type="ARBA" id="ARBA00023163"/>
    </source>
</evidence>
<dbReference type="PROSITE" id="PS50931">
    <property type="entry name" value="HTH_LYSR"/>
    <property type="match status" value="1"/>
</dbReference>
<comment type="similarity">
    <text evidence="1">Belongs to the LysR transcriptional regulatory family.</text>
</comment>
<dbReference type="InterPro" id="IPR005119">
    <property type="entry name" value="LysR_subst-bd"/>
</dbReference>
<dbReference type="InterPro" id="IPR036388">
    <property type="entry name" value="WH-like_DNA-bd_sf"/>
</dbReference>
<dbReference type="Pfam" id="PF00126">
    <property type="entry name" value="HTH_1"/>
    <property type="match status" value="1"/>
</dbReference>
<reference evidence="7" key="1">
    <citation type="submission" date="2023-06" db="EMBL/GenBank/DDBJ databases">
        <title>Egi l300058.</title>
        <authorList>
            <person name="Gao L."/>
            <person name="Fang B.-Z."/>
            <person name="Li W.-J."/>
        </authorList>
    </citation>
    <scope>NUCLEOTIDE SEQUENCE</scope>
    <source>
        <strain evidence="7">EGI L300058</strain>
    </source>
</reference>
<dbReference type="EMBL" id="JAUHQA010000001">
    <property type="protein sequence ID" value="MDN4481056.1"/>
    <property type="molecule type" value="Genomic_DNA"/>
</dbReference>